<name>A0A2H5Y8J2_9CHLR</name>
<reference evidence="8" key="1">
    <citation type="submission" date="2017-09" db="EMBL/GenBank/DDBJ databases">
        <title>Metaegenomics of thermophilic ammonia-oxidizing enrichment culture.</title>
        <authorList>
            <person name="Kato S."/>
            <person name="Suzuki K."/>
        </authorList>
    </citation>
    <scope>NUCLEOTIDE SEQUENCE [LARGE SCALE GENOMIC DNA]</scope>
</reference>
<dbReference type="Gene3D" id="1.20.272.10">
    <property type="match status" value="1"/>
</dbReference>
<dbReference type="GO" id="GO:0016887">
    <property type="term" value="F:ATP hydrolysis activity"/>
    <property type="evidence" value="ECO:0007669"/>
    <property type="project" value="InterPro"/>
</dbReference>
<dbReference type="InterPro" id="IPR021886">
    <property type="entry name" value="MgsA_C"/>
</dbReference>
<proteinExistence type="inferred from homology"/>
<dbReference type="PANTHER" id="PTHR13779:SF7">
    <property type="entry name" value="ATPASE WRNIP1"/>
    <property type="match status" value="1"/>
</dbReference>
<dbReference type="CDD" id="cd18139">
    <property type="entry name" value="HLD_clamp_RarA"/>
    <property type="match status" value="1"/>
</dbReference>
<dbReference type="InterPro" id="IPR008921">
    <property type="entry name" value="DNA_pol3_clamp-load_cplx_C"/>
</dbReference>
<dbReference type="InterPro" id="IPR003593">
    <property type="entry name" value="AAA+_ATPase"/>
</dbReference>
<sequence>MAGEKDLFSYSRAEAVRRESPLAARLRPRRLEEFVGQAHLIGPGAPLRRLIEEGKLLNSMIFWGPPGTGKTTLALLIAQAARAHVETLSAVTAGLPDLRRVIHEAQERRRLYGQRTILIVDELHRFTRVQQDALLPYVEDGTLVFIGITTENPYFAVVPALVSRSRVFSFQPLTEEEVLQLLRRALSDPENGYGGQPIEVPDEVLRFWARLSEGDARSALNALELAVSATAPDPDGTIRITMEIAQAVVQRRALAYDREAHYDTISAFIKSIRGSDPDAALFWLAKMVEAGEDPRFIMRRLLILAAEDVGLADPMAIVVTAACAQAVEWVGMPEAAYHLAEATLYLATAPKSNRTGAFFQALEFLRTHGAGEVPAHLKDASRDAEALGHGQGYQYPHAFPGHFVRQSYWPLGLPRVRFYVPSDQGYEREIAERLRRWWGENPEGSGSQMDEDQKGGASP</sequence>
<protein>
    <recommendedName>
        <fullName evidence="2">Replication-associated recombination protein A</fullName>
    </recommendedName>
</protein>
<dbReference type="Pfam" id="PF00004">
    <property type="entry name" value="AAA"/>
    <property type="match status" value="1"/>
</dbReference>
<evidence type="ECO:0000256" key="5">
    <source>
        <dbReference type="SAM" id="MobiDB-lite"/>
    </source>
</evidence>
<dbReference type="FunFam" id="1.20.272.10:FF:000001">
    <property type="entry name" value="Putative AAA family ATPase"/>
    <property type="match status" value="1"/>
</dbReference>
<keyword evidence="3" id="KW-0547">Nucleotide-binding</keyword>
<evidence type="ECO:0000256" key="3">
    <source>
        <dbReference type="ARBA" id="ARBA00022741"/>
    </source>
</evidence>
<dbReference type="InterPro" id="IPR032423">
    <property type="entry name" value="AAA_assoc_2"/>
</dbReference>
<dbReference type="AlphaFoldDB" id="A0A2H5Y8J2"/>
<evidence type="ECO:0000259" key="6">
    <source>
        <dbReference type="SMART" id="SM00382"/>
    </source>
</evidence>
<feature type="region of interest" description="Disordered" evidence="5">
    <location>
        <begin position="439"/>
        <end position="459"/>
    </location>
</feature>
<organism evidence="7 8">
    <name type="scientific">Candidatus Thermoflexus japonica</name>
    <dbReference type="NCBI Taxonomy" id="2035417"/>
    <lineage>
        <taxon>Bacteria</taxon>
        <taxon>Bacillati</taxon>
        <taxon>Chloroflexota</taxon>
        <taxon>Thermoflexia</taxon>
        <taxon>Thermoflexales</taxon>
        <taxon>Thermoflexaceae</taxon>
        <taxon>Thermoflexus</taxon>
    </lineage>
</organism>
<dbReference type="Gene3D" id="3.40.50.300">
    <property type="entry name" value="P-loop containing nucleotide triphosphate hydrolases"/>
    <property type="match status" value="1"/>
</dbReference>
<evidence type="ECO:0000256" key="1">
    <source>
        <dbReference type="ARBA" id="ARBA00008959"/>
    </source>
</evidence>
<gene>
    <name evidence="7" type="primary">rarA</name>
    <name evidence="7" type="ORF">HRbin22_02035</name>
</gene>
<dbReference type="GO" id="GO:0003677">
    <property type="term" value="F:DNA binding"/>
    <property type="evidence" value="ECO:0007669"/>
    <property type="project" value="InterPro"/>
</dbReference>
<evidence type="ECO:0000313" key="8">
    <source>
        <dbReference type="Proteomes" id="UP000236642"/>
    </source>
</evidence>
<dbReference type="GO" id="GO:0008047">
    <property type="term" value="F:enzyme activator activity"/>
    <property type="evidence" value="ECO:0007669"/>
    <property type="project" value="TreeGrafter"/>
</dbReference>
<dbReference type="Pfam" id="PF16193">
    <property type="entry name" value="AAA_assoc_2"/>
    <property type="match status" value="1"/>
</dbReference>
<dbReference type="PANTHER" id="PTHR13779">
    <property type="entry name" value="WERNER HELICASE-INTERACTING PROTEIN 1 FAMILY MEMBER"/>
    <property type="match status" value="1"/>
</dbReference>
<dbReference type="GO" id="GO:0017116">
    <property type="term" value="F:single-stranded DNA helicase activity"/>
    <property type="evidence" value="ECO:0007669"/>
    <property type="project" value="TreeGrafter"/>
</dbReference>
<dbReference type="InterPro" id="IPR003959">
    <property type="entry name" value="ATPase_AAA_core"/>
</dbReference>
<feature type="domain" description="AAA+ ATPase" evidence="6">
    <location>
        <begin position="56"/>
        <end position="173"/>
    </location>
</feature>
<evidence type="ECO:0000313" key="7">
    <source>
        <dbReference type="EMBL" id="GBD09774.1"/>
    </source>
</evidence>
<dbReference type="SUPFAM" id="SSF52540">
    <property type="entry name" value="P-loop containing nucleoside triphosphate hydrolases"/>
    <property type="match status" value="1"/>
</dbReference>
<comment type="caution">
    <text evidence="7">The sequence shown here is derived from an EMBL/GenBank/DDBJ whole genome shotgun (WGS) entry which is preliminary data.</text>
</comment>
<dbReference type="CDD" id="cd00009">
    <property type="entry name" value="AAA"/>
    <property type="match status" value="1"/>
</dbReference>
<evidence type="ECO:0000256" key="2">
    <source>
        <dbReference type="ARBA" id="ARBA00020776"/>
    </source>
</evidence>
<dbReference type="SUPFAM" id="SSF48019">
    <property type="entry name" value="post-AAA+ oligomerization domain-like"/>
    <property type="match status" value="1"/>
</dbReference>
<dbReference type="Pfam" id="PF12002">
    <property type="entry name" value="MgsA_C"/>
    <property type="match status" value="1"/>
</dbReference>
<dbReference type="EMBL" id="BEHY01000066">
    <property type="protein sequence ID" value="GBD09774.1"/>
    <property type="molecule type" value="Genomic_DNA"/>
</dbReference>
<dbReference type="Proteomes" id="UP000236642">
    <property type="component" value="Unassembled WGS sequence"/>
</dbReference>
<keyword evidence="4" id="KW-0067">ATP-binding</keyword>
<dbReference type="InterPro" id="IPR051314">
    <property type="entry name" value="AAA_ATPase_RarA/MGS1/WRNIP1"/>
</dbReference>
<comment type="similarity">
    <text evidence="1">Belongs to the AAA ATPase family. RarA/MGS1/WRNIP1 subfamily.</text>
</comment>
<dbReference type="GO" id="GO:0006261">
    <property type="term" value="P:DNA-templated DNA replication"/>
    <property type="evidence" value="ECO:0007669"/>
    <property type="project" value="TreeGrafter"/>
</dbReference>
<dbReference type="GO" id="GO:0005524">
    <property type="term" value="F:ATP binding"/>
    <property type="evidence" value="ECO:0007669"/>
    <property type="project" value="UniProtKB-KW"/>
</dbReference>
<dbReference type="FunFam" id="1.10.8.60:FF:000029">
    <property type="entry name" value="Replication-associated recombination protein A"/>
    <property type="match status" value="1"/>
</dbReference>
<dbReference type="Gene3D" id="1.10.8.60">
    <property type="match status" value="1"/>
</dbReference>
<dbReference type="Gene3D" id="1.10.3710.10">
    <property type="entry name" value="DNA polymerase III clamp loader subunits, C-terminal domain"/>
    <property type="match status" value="1"/>
</dbReference>
<dbReference type="InterPro" id="IPR027417">
    <property type="entry name" value="P-loop_NTPase"/>
</dbReference>
<evidence type="ECO:0000256" key="4">
    <source>
        <dbReference type="ARBA" id="ARBA00022840"/>
    </source>
</evidence>
<accession>A0A2H5Y8J2</accession>
<dbReference type="GO" id="GO:0000731">
    <property type="term" value="P:DNA synthesis involved in DNA repair"/>
    <property type="evidence" value="ECO:0007669"/>
    <property type="project" value="TreeGrafter"/>
</dbReference>
<dbReference type="SMART" id="SM00382">
    <property type="entry name" value="AAA"/>
    <property type="match status" value="1"/>
</dbReference>
<dbReference type="FunFam" id="3.40.50.300:FF:000345">
    <property type="entry name" value="AAA family ATPase"/>
    <property type="match status" value="1"/>
</dbReference>